<evidence type="ECO:0000259" key="8">
    <source>
        <dbReference type="Pfam" id="PF16561"/>
    </source>
</evidence>
<feature type="region of interest" description="Disordered" evidence="5">
    <location>
        <begin position="142"/>
        <end position="163"/>
    </location>
</feature>
<dbReference type="GO" id="GO:0016757">
    <property type="term" value="F:glycosyltransferase activity"/>
    <property type="evidence" value="ECO:0007669"/>
    <property type="project" value="UniProtKB-KW"/>
</dbReference>
<dbReference type="InterPro" id="IPR013783">
    <property type="entry name" value="Ig-like_fold"/>
</dbReference>
<evidence type="ECO:0000259" key="6">
    <source>
        <dbReference type="Pfam" id="PF00534"/>
    </source>
</evidence>
<dbReference type="SUPFAM" id="SSF53756">
    <property type="entry name" value="UDP-Glycosyltransferase/glycogen phosphorylase"/>
    <property type="match status" value="1"/>
</dbReference>
<dbReference type="EMBL" id="CDMZ01004644">
    <property type="protein sequence ID" value="CEM50357.1"/>
    <property type="molecule type" value="Genomic_DNA"/>
</dbReference>
<feature type="domain" description="Starch synthase catalytic" evidence="7">
    <location>
        <begin position="1346"/>
        <end position="1567"/>
    </location>
</feature>
<feature type="domain" description="Glycosyl transferase family 1" evidence="6">
    <location>
        <begin position="1626"/>
        <end position="1799"/>
    </location>
</feature>
<feature type="region of interest" description="Disordered" evidence="5">
    <location>
        <begin position="995"/>
        <end position="1018"/>
    </location>
</feature>
<dbReference type="CDD" id="cd03791">
    <property type="entry name" value="GT5_Glycogen_synthase_DULL1-like"/>
    <property type="match status" value="1"/>
</dbReference>
<proteinExistence type="predicted"/>
<feature type="domain" description="AMP-activated protein kinase glycogen-binding" evidence="8">
    <location>
        <begin position="1964"/>
        <end position="2029"/>
    </location>
</feature>
<dbReference type="Gene3D" id="3.20.20.80">
    <property type="entry name" value="Glycosidases"/>
    <property type="match status" value="1"/>
</dbReference>
<name>A0A0G4I0G9_9ALVE</name>
<evidence type="ECO:0000256" key="4">
    <source>
        <dbReference type="ARBA" id="ARBA00023234"/>
    </source>
</evidence>
<keyword evidence="4" id="KW-0934">Plastid</keyword>
<evidence type="ECO:0000256" key="3">
    <source>
        <dbReference type="ARBA" id="ARBA00022679"/>
    </source>
</evidence>
<feature type="region of interest" description="Disordered" evidence="5">
    <location>
        <begin position="498"/>
        <end position="521"/>
    </location>
</feature>
<dbReference type="InterPro" id="IPR014756">
    <property type="entry name" value="Ig_E-set"/>
</dbReference>
<dbReference type="Pfam" id="PF16561">
    <property type="entry name" value="AMPK1_CBM"/>
    <property type="match status" value="1"/>
</dbReference>
<dbReference type="InterPro" id="IPR001296">
    <property type="entry name" value="Glyco_trans_1"/>
</dbReference>
<dbReference type="InterPro" id="IPR013534">
    <property type="entry name" value="Starch_synth_cat_dom"/>
</dbReference>
<accession>A0A0G4I0G9</accession>
<dbReference type="PANTHER" id="PTHR45825:SF11">
    <property type="entry name" value="ALPHA AMYLASE DOMAIN-CONTAINING PROTEIN"/>
    <property type="match status" value="1"/>
</dbReference>
<evidence type="ECO:0000256" key="1">
    <source>
        <dbReference type="ARBA" id="ARBA00004602"/>
    </source>
</evidence>
<gene>
    <name evidence="9" type="ORF">Cvel_9952</name>
</gene>
<dbReference type="CDD" id="cd00551">
    <property type="entry name" value="AmyAc_family"/>
    <property type="match status" value="1"/>
</dbReference>
<dbReference type="SUPFAM" id="SSF51445">
    <property type="entry name" value="(Trans)glycosidases"/>
    <property type="match status" value="1"/>
</dbReference>
<dbReference type="Pfam" id="PF08323">
    <property type="entry name" value="Glyco_transf_5"/>
    <property type="match status" value="1"/>
</dbReference>
<evidence type="ECO:0008006" key="10">
    <source>
        <dbReference type="Google" id="ProtNLM"/>
    </source>
</evidence>
<dbReference type="Pfam" id="PF00534">
    <property type="entry name" value="Glycos_transf_1"/>
    <property type="match status" value="1"/>
</dbReference>
<dbReference type="InterPro" id="IPR017853">
    <property type="entry name" value="GH"/>
</dbReference>
<dbReference type="InterPro" id="IPR032640">
    <property type="entry name" value="AMPK1_CBM"/>
</dbReference>
<protein>
    <recommendedName>
        <fullName evidence="10">Starch synthase</fullName>
    </recommendedName>
</protein>
<evidence type="ECO:0000256" key="2">
    <source>
        <dbReference type="ARBA" id="ARBA00022676"/>
    </source>
</evidence>
<evidence type="ECO:0000313" key="9">
    <source>
        <dbReference type="EMBL" id="CEM50357.1"/>
    </source>
</evidence>
<feature type="region of interest" description="Disordered" evidence="5">
    <location>
        <begin position="1891"/>
        <end position="1910"/>
    </location>
</feature>
<dbReference type="PhylomeDB" id="A0A0G4I0G9"/>
<evidence type="ECO:0000256" key="5">
    <source>
        <dbReference type="SAM" id="MobiDB-lite"/>
    </source>
</evidence>
<dbReference type="Gene3D" id="3.40.50.2000">
    <property type="entry name" value="Glycogen Phosphorylase B"/>
    <property type="match status" value="2"/>
</dbReference>
<dbReference type="CDD" id="cd02859">
    <property type="entry name" value="E_set_AMPKbeta_like_N"/>
    <property type="match status" value="1"/>
</dbReference>
<keyword evidence="3" id="KW-0808">Transferase</keyword>
<evidence type="ECO:0000259" key="7">
    <source>
        <dbReference type="Pfam" id="PF08323"/>
    </source>
</evidence>
<dbReference type="PANTHER" id="PTHR45825">
    <property type="entry name" value="GRANULE-BOUND STARCH SYNTHASE 1, CHLOROPLASTIC/AMYLOPLASTIC"/>
    <property type="match status" value="1"/>
</dbReference>
<dbReference type="SUPFAM" id="SSF81296">
    <property type="entry name" value="E set domains"/>
    <property type="match status" value="1"/>
</dbReference>
<reference evidence="9" key="1">
    <citation type="submission" date="2014-11" db="EMBL/GenBank/DDBJ databases">
        <authorList>
            <person name="Otto D Thomas"/>
            <person name="Naeem Raeece"/>
        </authorList>
    </citation>
    <scope>NUCLEOTIDE SEQUENCE</scope>
</reference>
<organism evidence="9">
    <name type="scientific">Chromera velia CCMP2878</name>
    <dbReference type="NCBI Taxonomy" id="1169474"/>
    <lineage>
        <taxon>Eukaryota</taxon>
        <taxon>Sar</taxon>
        <taxon>Alveolata</taxon>
        <taxon>Colpodellida</taxon>
        <taxon>Chromeraceae</taxon>
        <taxon>Chromera</taxon>
    </lineage>
</organism>
<keyword evidence="2" id="KW-0328">Glycosyltransferase</keyword>
<comment type="subcellular location">
    <subcellularLocation>
        <location evidence="1">Plastid</location>
        <location evidence="1">Amyloplast</location>
    </subcellularLocation>
</comment>
<keyword evidence="4" id="KW-0035">Amyloplast</keyword>
<sequence length="2029" mass="225349">MGKKRGSGSDLGDDRSVINDQKPGALVNRIVEQRDYLRAFRIEPKLVHFLQTTSALTILSDLNECRKLSDLLEKAARSSSKWTHEEIDEMSFQQRGGWSILILKIHQLLAGVLEAPSSINEEMESAAFAETNALANLMAELEEDEETANGRPPVPAASPNGTASSQSLKAHLYVSLQSGCWQQSGLLAPIEEEEDHDRVPNGTGGGDGLSVHQFRPRVLPAEWDPEKRVALVTFDLDFLWFAVCACGRFDTYAQAVMVQACRKAHDENLLKLKLPHVLLQSVEMAEVVSGHAVRIFLDCQNKHLFTHQQYEWYLTLLTTGSADAARDAVSDLKDAVWHAHYTPFRTDNTGRLERVLVSQLGSDCPEIRSLAVRMLNSLYDRHDWQMSVAFNPIIACVGDRHLVEFTIDESPENVFLQCSQPAGPRSAKHRTLTFHLPQWRRVAVKSDPSDVVVVKERWKGRVDLGVFQRCGFYDWRIVRADPKKGNWSAVRKTRKQQLRLQSSTSMHKRTARGDAPPTPPDFDDNIVKSFPVQGRFIVQRQGLEEEQLHEVFIDQHQARWEQQSGEIIARGTFASVAASLNDWKERGITTVYLMGALARDNGEAVYRPDGMVTWPRADASPFAVTCRASPCEMLGGSPGFLDLMREARRVGIKIVVDSLSRVSSSRSHRKYAPMTLSTLDESGKLVLLYGTDGRSVRYEDTTMLNYRMVESWDALVEDIREWGYRFGVDGVRLDNAQAYPQILQMDRDELYRLDPDGRPHYSPEEKARASVVVESEFGVGFWGSPAEKQGKWPNPFFVKLCNELWRDLPDFLVVGECWGGEGFEGRHKCLSRSGVVPHLQALPQTLSTLYGRHIREEGSVEEGPVAAVSELRRWFENEHEGLPYGSHLIQSSCSHSSPYPALLYGRGAWPAVDVLFFMPDIPCTIFGEMEGKSYRVDITNVFQSDSQKAYSALPAVQVRADTAAPSGGFGGFAYNKPVGRMRSARSLLNLQNQGHQGPGMQAHRGHFGSSQGQQGVPESADVRPLRHVRSMNKLEAIGALPVLEEEQERKLGPEFGYDLKMIGKHYDHRRRLRKTYRHLRRGRVVPLKVKSIDGQNIASVMAIARHCSTEAGGDPLSCPPLEEFAVVVTNFSERPIEAHVSLQTLWVEFQSADEGGVWEVTDVFEDPPTEIDAYTFNELLDSRHIFSLAPFSSACRGFRLLSSEKSKGNVVKKLYGASLKRLKRDLSLRVGGGVGASEVAIEKNFIIANVLKAIREEGSVAKFADVLHDFFVLKRVFGEDNVPDLYPLFRDSGIFGGTTPDPSLELTTTHLFAKLESIAEGDGKESTNPVVKLAREILASNTLGSVVFVTPELGKWSTVGGLGVMIDDLSATMATLGIDVWVISPYYDYNRKGQQGYLAADGIEWKFNIDLVISGQSIPIGVHQGVYNGVNLVFLHNGTFFPSVFLAVMGKAPLEVLCQLQKIPAVFVSNDWATGLCPAYAKKGHFGNVFGGTTFFHIVHNLDPSYEGRLYPHRGLDIGAMTELPLDLLVDPHWAQWCVNPSRCVLLTCDTWGTVSKSYCEDLRGRGVGQASPLAWLLNQKSEAFSYPNGIPIAARTAKLRSLPEKTHDEAKSVLQMKYFKYQSADLTVPLFAFVGRITEQKGVHLILNAAEALIHRYNHKIQILVGGMASMKDPYAARCAHQMWHLAGRYPHNFWAAPNEFFTDGMLVNMGADFGLMPSAFEPGGIVQHEFFLAGTPVIAFKTGGLKDTVIEFTPHNGEGSGFSFQSHTEGDLIFAIERALRVFGDKQKYAQLRENARAACISCEQVARAWLSEFCRLKRKMAVNLQQVAEVRSRLPSWSVSEFATSETEGKVLERLVREEEEALRLKKEEEEKARRQAALHGQRFKGAIAAGPVPSAPSGTPGAVDASFADSSLPTAAASSGAASSPMPSHSSHGALTDEVSIDLIYAPPSSAPKPRVAIATGSFDNWQVRKPMRWDNATQTFVAEMALKRGKYLYKLILDGSWCCDPNTPIETDPMGNQNNVLVVK</sequence>
<dbReference type="VEuPathDB" id="CryptoDB:Cvel_9952"/>
<dbReference type="Gene3D" id="2.60.40.10">
    <property type="entry name" value="Immunoglobulins"/>
    <property type="match status" value="1"/>
</dbReference>